<evidence type="ECO:0000313" key="1">
    <source>
        <dbReference type="EMBL" id="GAV24456.1"/>
    </source>
</evidence>
<reference evidence="2" key="1">
    <citation type="submission" date="2016-12" db="EMBL/GenBank/DDBJ databases">
        <title>Draft Genome Sequences od Carboxydothermus pertinax and islandicus, Hydrogenogenic Carboxydotrophic Bacteria.</title>
        <authorList>
            <person name="Fukuyama Y."/>
            <person name="Ohmae K."/>
            <person name="Yoneda Y."/>
            <person name="Yoshida T."/>
            <person name="Sako Y."/>
        </authorList>
    </citation>
    <scope>NUCLEOTIDE SEQUENCE [LARGE SCALE GENOMIC DNA]</scope>
    <source>
        <strain evidence="2">SET</strain>
    </source>
</reference>
<proteinExistence type="predicted"/>
<protein>
    <submittedName>
        <fullName evidence="1">Uncharacterized protein</fullName>
    </submittedName>
</protein>
<dbReference type="RefSeq" id="WP_011343469.1">
    <property type="nucleotide sequence ID" value="NZ_BDJL01000007.1"/>
</dbReference>
<dbReference type="Proteomes" id="UP000187338">
    <property type="component" value="Unassembled WGS sequence"/>
</dbReference>
<dbReference type="EMBL" id="BDJL01000007">
    <property type="protein sequence ID" value="GAV24456.1"/>
    <property type="molecule type" value="Genomic_DNA"/>
</dbReference>
<comment type="caution">
    <text evidence="1">The sequence shown here is derived from an EMBL/GenBank/DDBJ whole genome shotgun (WGS) entry which is preliminary data.</text>
</comment>
<accession>A0A1L8CZU0</accession>
<sequence>MNCPICGGRATGKVGTDQYFCWNCCVEYRINKEGVQIFELGEDGSLMAFDPYNQQLY</sequence>
<dbReference type="STRING" id="661089.ciss_03890"/>
<dbReference type="AlphaFoldDB" id="A0A1L8CZU0"/>
<gene>
    <name evidence="1" type="ORF">ciss_03890</name>
</gene>
<organism evidence="1 2">
    <name type="scientific">Carboxydothermus islandicus</name>
    <dbReference type="NCBI Taxonomy" id="661089"/>
    <lineage>
        <taxon>Bacteria</taxon>
        <taxon>Bacillati</taxon>
        <taxon>Bacillota</taxon>
        <taxon>Clostridia</taxon>
        <taxon>Thermoanaerobacterales</taxon>
        <taxon>Thermoanaerobacteraceae</taxon>
        <taxon>Carboxydothermus</taxon>
    </lineage>
</organism>
<keyword evidence="2" id="KW-1185">Reference proteome</keyword>
<evidence type="ECO:0000313" key="2">
    <source>
        <dbReference type="Proteomes" id="UP000187338"/>
    </source>
</evidence>
<name>A0A1L8CZU0_9THEO</name>